<dbReference type="Pfam" id="PF09439">
    <property type="entry name" value="SRPRB"/>
    <property type="match status" value="1"/>
</dbReference>
<evidence type="ECO:0000256" key="12">
    <source>
        <dbReference type="SAM" id="Phobius"/>
    </source>
</evidence>
<evidence type="ECO:0000256" key="4">
    <source>
        <dbReference type="ARBA" id="ARBA00022692"/>
    </source>
</evidence>
<feature type="compositionally biased region" description="Gly residues" evidence="11">
    <location>
        <begin position="205"/>
        <end position="215"/>
    </location>
</feature>
<reference evidence="13" key="1">
    <citation type="submission" date="2020-09" db="EMBL/GenBank/DDBJ databases">
        <title>Comparative genome analyses of four rice-infecting Rhizoctonia solani isolates reveal extensive enrichment of homogalacturonan modification genes.</title>
        <authorList>
            <person name="Lee D.-Y."/>
            <person name="Jeon J."/>
            <person name="Kim K.-T."/>
            <person name="Cheong K."/>
            <person name="Song H."/>
            <person name="Choi G."/>
            <person name="Ko J."/>
            <person name="Opiyo S.O."/>
            <person name="Zuo S."/>
            <person name="Madhav S."/>
            <person name="Lee Y.-H."/>
            <person name="Wang G.-L."/>
        </authorList>
    </citation>
    <scope>NUCLEOTIDE SEQUENCE</scope>
    <source>
        <strain evidence="13">AG1-IA B2</strain>
    </source>
</reference>
<proteinExistence type="inferred from homology"/>
<dbReference type="PANTHER" id="PTHR45909">
    <property type="entry name" value="ADP-RIBOSYLATION FACTOR-RELATED PROTEIN 1"/>
    <property type="match status" value="1"/>
</dbReference>
<dbReference type="GO" id="GO:0043001">
    <property type="term" value="P:Golgi to plasma membrane protein transport"/>
    <property type="evidence" value="ECO:0007669"/>
    <property type="project" value="TreeGrafter"/>
</dbReference>
<keyword evidence="4 12" id="KW-0812">Transmembrane</keyword>
<evidence type="ECO:0000256" key="6">
    <source>
        <dbReference type="ARBA" id="ARBA00022824"/>
    </source>
</evidence>
<dbReference type="GO" id="GO:0005525">
    <property type="term" value="F:GTP binding"/>
    <property type="evidence" value="ECO:0007669"/>
    <property type="project" value="UniProtKB-KW"/>
</dbReference>
<evidence type="ECO:0000256" key="9">
    <source>
        <dbReference type="ARBA" id="ARBA00023136"/>
    </source>
</evidence>
<comment type="similarity">
    <text evidence="2">Belongs to the SRP receptor beta subunit family.</text>
</comment>
<dbReference type="GO" id="GO:0006886">
    <property type="term" value="P:intracellular protein transport"/>
    <property type="evidence" value="ECO:0007669"/>
    <property type="project" value="TreeGrafter"/>
</dbReference>
<keyword evidence="8" id="KW-0342">GTP-binding</keyword>
<dbReference type="Gene3D" id="3.40.50.300">
    <property type="entry name" value="P-loop containing nucleotide triphosphate hydrolases"/>
    <property type="match status" value="1"/>
</dbReference>
<dbReference type="GO" id="GO:0005794">
    <property type="term" value="C:Golgi apparatus"/>
    <property type="evidence" value="ECO:0007669"/>
    <property type="project" value="TreeGrafter"/>
</dbReference>
<comment type="caution">
    <text evidence="13">The sequence shown here is derived from an EMBL/GenBank/DDBJ whole genome shotgun (WGS) entry which is preliminary data.</text>
</comment>
<feature type="transmembrane region" description="Helical" evidence="12">
    <location>
        <begin position="30"/>
        <end position="49"/>
    </location>
</feature>
<dbReference type="Proteomes" id="UP000614334">
    <property type="component" value="Unassembled WGS sequence"/>
</dbReference>
<accession>A0A8H7M7K6</accession>
<feature type="region of interest" description="Disordered" evidence="11">
    <location>
        <begin position="203"/>
        <end position="222"/>
    </location>
</feature>
<comment type="subcellular location">
    <subcellularLocation>
        <location evidence="1">Endoplasmic reticulum membrane</location>
        <topology evidence="1">Single-pass membrane protein</topology>
    </subcellularLocation>
</comment>
<dbReference type="GO" id="GO:0034067">
    <property type="term" value="P:protein localization to Golgi apparatus"/>
    <property type="evidence" value="ECO:0007669"/>
    <property type="project" value="TreeGrafter"/>
</dbReference>
<dbReference type="GO" id="GO:0003924">
    <property type="term" value="F:GTPase activity"/>
    <property type="evidence" value="ECO:0007669"/>
    <property type="project" value="TreeGrafter"/>
</dbReference>
<evidence type="ECO:0000256" key="8">
    <source>
        <dbReference type="ARBA" id="ARBA00023134"/>
    </source>
</evidence>
<evidence type="ECO:0000256" key="3">
    <source>
        <dbReference type="ARBA" id="ARBA00020256"/>
    </source>
</evidence>
<organism evidence="13 14">
    <name type="scientific">Rhizoctonia solani</name>
    <dbReference type="NCBI Taxonomy" id="456999"/>
    <lineage>
        <taxon>Eukaryota</taxon>
        <taxon>Fungi</taxon>
        <taxon>Dikarya</taxon>
        <taxon>Basidiomycota</taxon>
        <taxon>Agaricomycotina</taxon>
        <taxon>Agaricomycetes</taxon>
        <taxon>Cantharellales</taxon>
        <taxon>Ceratobasidiaceae</taxon>
        <taxon>Rhizoctonia</taxon>
    </lineage>
</organism>
<dbReference type="InterPro" id="IPR024156">
    <property type="entry name" value="Small_GTPase_ARF"/>
</dbReference>
<keyword evidence="5" id="KW-0547">Nucleotide-binding</keyword>
<evidence type="ECO:0000256" key="11">
    <source>
        <dbReference type="SAM" id="MobiDB-lite"/>
    </source>
</evidence>
<evidence type="ECO:0000256" key="2">
    <source>
        <dbReference type="ARBA" id="ARBA00005619"/>
    </source>
</evidence>
<dbReference type="SUPFAM" id="SSF52540">
    <property type="entry name" value="P-loop containing nucleoside triphosphate hydrolases"/>
    <property type="match status" value="1"/>
</dbReference>
<keyword evidence="6" id="KW-0256">Endoplasmic reticulum</keyword>
<gene>
    <name evidence="13" type="ORF">RHS01_02651</name>
</gene>
<dbReference type="AlphaFoldDB" id="A0A8H7M7K6"/>
<protein>
    <recommendedName>
        <fullName evidence="3">Signal recognition particle receptor subunit beta</fullName>
    </recommendedName>
</protein>
<keyword evidence="9 12" id="KW-0472">Membrane</keyword>
<dbReference type="PANTHER" id="PTHR45909:SF1">
    <property type="entry name" value="ADP-RIBOSYLATION FACTOR-RELATED PROTEIN 1"/>
    <property type="match status" value="1"/>
</dbReference>
<sequence length="280" mass="30007">MDSSKLPEQVPPTADAMPISEPFAIGSRTTLVAVSLVLAVLIAFILSFTQRRPSSKRTSVLILGPTDAGKTALYSALAFGQALPTHSSIQSNSALYTTSHGRTLRLVDIPGHPRLRDQFTDHLEDTAAVVFVVDSASVARNGTAVAESTLALRATRPLVTTCKSTSPPLLIHAHKSDLVQKQQAIQRVTAVLERELEKRRSAQAGGVGVEGLGETEGGEGESGLECTGGIFRFAQWEAGDITFGEGWVKVAREDLEKSDNEKESATEDGLDSLREWLESL</sequence>
<evidence type="ECO:0000256" key="1">
    <source>
        <dbReference type="ARBA" id="ARBA00004389"/>
    </source>
</evidence>
<evidence type="ECO:0000256" key="7">
    <source>
        <dbReference type="ARBA" id="ARBA00022989"/>
    </source>
</evidence>
<evidence type="ECO:0000313" key="13">
    <source>
        <dbReference type="EMBL" id="KAF8758662.1"/>
    </source>
</evidence>
<dbReference type="InterPro" id="IPR027417">
    <property type="entry name" value="P-loop_NTPase"/>
</dbReference>
<evidence type="ECO:0000256" key="5">
    <source>
        <dbReference type="ARBA" id="ARBA00022741"/>
    </source>
</evidence>
<name>A0A8H7M7K6_9AGAM</name>
<evidence type="ECO:0000313" key="14">
    <source>
        <dbReference type="Proteomes" id="UP000614334"/>
    </source>
</evidence>
<dbReference type="EMBL" id="JACYCF010000003">
    <property type="protein sequence ID" value="KAF8758662.1"/>
    <property type="molecule type" value="Genomic_DNA"/>
</dbReference>
<dbReference type="GO" id="GO:0005789">
    <property type="term" value="C:endoplasmic reticulum membrane"/>
    <property type="evidence" value="ECO:0007669"/>
    <property type="project" value="UniProtKB-SubCell"/>
</dbReference>
<keyword evidence="7 12" id="KW-1133">Transmembrane helix</keyword>
<dbReference type="InterPro" id="IPR019009">
    <property type="entry name" value="SRP_receptor_beta_su"/>
</dbReference>
<keyword evidence="10 13" id="KW-0675">Receptor</keyword>
<evidence type="ECO:0000256" key="10">
    <source>
        <dbReference type="ARBA" id="ARBA00023170"/>
    </source>
</evidence>